<dbReference type="PANTHER" id="PTHR48100">
    <property type="entry name" value="BROAD-SPECIFICITY PHOSPHATASE YOR283W-RELATED"/>
    <property type="match status" value="1"/>
</dbReference>
<name>A0AAW6T1E4_9BACI</name>
<evidence type="ECO:0000256" key="1">
    <source>
        <dbReference type="ARBA" id="ARBA00023152"/>
    </source>
</evidence>
<evidence type="ECO:0000256" key="3">
    <source>
        <dbReference type="PIRSR" id="PIRSR613078-1"/>
    </source>
</evidence>
<evidence type="ECO:0000313" key="5">
    <source>
        <dbReference type="EMBL" id="MDH5164433.1"/>
    </source>
</evidence>
<dbReference type="PRINTS" id="PR00991">
    <property type="entry name" value="6PFRUCTKNASE"/>
</dbReference>
<dbReference type="CDD" id="cd07067">
    <property type="entry name" value="HP_PGM_like"/>
    <property type="match status" value="1"/>
</dbReference>
<evidence type="ECO:0000256" key="4">
    <source>
        <dbReference type="PIRSR" id="PIRSR613078-2"/>
    </source>
</evidence>
<gene>
    <name evidence="5" type="ORF">P5X88_26215</name>
</gene>
<dbReference type="GO" id="GO:0005524">
    <property type="term" value="F:ATP binding"/>
    <property type="evidence" value="ECO:0007669"/>
    <property type="project" value="InterPro"/>
</dbReference>
<dbReference type="InterPro" id="IPR029033">
    <property type="entry name" value="His_PPase_superfam"/>
</dbReference>
<dbReference type="AlphaFoldDB" id="A0AAW6T1E4"/>
<organism evidence="5 6">
    <name type="scientific">Heyndrickxia oleronia</name>
    <dbReference type="NCBI Taxonomy" id="38875"/>
    <lineage>
        <taxon>Bacteria</taxon>
        <taxon>Bacillati</taxon>
        <taxon>Bacillota</taxon>
        <taxon>Bacilli</taxon>
        <taxon>Bacillales</taxon>
        <taxon>Bacillaceae</taxon>
        <taxon>Heyndrickxia</taxon>
    </lineage>
</organism>
<keyword evidence="2" id="KW-0413">Isomerase</keyword>
<dbReference type="InterPro" id="IPR050275">
    <property type="entry name" value="PGM_Phosphatase"/>
</dbReference>
<dbReference type="Proteomes" id="UP001159179">
    <property type="component" value="Unassembled WGS sequence"/>
</dbReference>
<feature type="active site" description="Tele-phosphohistidine intermediate" evidence="3">
    <location>
        <position position="12"/>
    </location>
</feature>
<dbReference type="PROSITE" id="PS00175">
    <property type="entry name" value="PG_MUTASE"/>
    <property type="match status" value="1"/>
</dbReference>
<feature type="active site" description="Proton donor/acceptor" evidence="3">
    <location>
        <position position="92"/>
    </location>
</feature>
<dbReference type="InterPro" id="IPR001345">
    <property type="entry name" value="PG/BPGM_mutase_AS"/>
</dbReference>
<dbReference type="RefSeq" id="WP_280619153.1">
    <property type="nucleotide sequence ID" value="NZ_JAROYP010000031.1"/>
</dbReference>
<dbReference type="Pfam" id="PF00300">
    <property type="entry name" value="His_Phos_1"/>
    <property type="match status" value="1"/>
</dbReference>
<reference evidence="5" key="1">
    <citation type="submission" date="2023-03" db="EMBL/GenBank/DDBJ databases">
        <title>Bacterial isolates from washroom surfaces on a university campus.</title>
        <authorList>
            <person name="Holman D.B."/>
            <person name="Gzyl K.E."/>
            <person name="Taheri A.E."/>
        </authorList>
    </citation>
    <scope>NUCLEOTIDE SEQUENCE</scope>
    <source>
        <strain evidence="5">RD03</strain>
    </source>
</reference>
<accession>A0AAW6T1E4</accession>
<proteinExistence type="predicted"/>
<feature type="binding site" evidence="4">
    <location>
        <begin position="11"/>
        <end position="18"/>
    </location>
    <ligand>
        <name>substrate</name>
    </ligand>
</feature>
<dbReference type="PANTHER" id="PTHR48100:SF1">
    <property type="entry name" value="HISTIDINE PHOSPHATASE FAMILY PROTEIN-RELATED"/>
    <property type="match status" value="1"/>
</dbReference>
<protein>
    <submittedName>
        <fullName evidence="5">Phosphoglycerate mutase family protein</fullName>
    </submittedName>
</protein>
<keyword evidence="1" id="KW-0324">Glycolysis</keyword>
<dbReference type="Gene3D" id="3.40.50.1240">
    <property type="entry name" value="Phosphoglycerate mutase-like"/>
    <property type="match status" value="1"/>
</dbReference>
<dbReference type="GO" id="GO:0005737">
    <property type="term" value="C:cytoplasm"/>
    <property type="evidence" value="ECO:0007669"/>
    <property type="project" value="TreeGrafter"/>
</dbReference>
<evidence type="ECO:0000256" key="2">
    <source>
        <dbReference type="ARBA" id="ARBA00023235"/>
    </source>
</evidence>
<evidence type="ECO:0000313" key="6">
    <source>
        <dbReference type="Proteomes" id="UP001159179"/>
    </source>
</evidence>
<feature type="binding site" evidence="4">
    <location>
        <position position="65"/>
    </location>
    <ligand>
        <name>substrate</name>
    </ligand>
</feature>
<dbReference type="PIRSF" id="PIRSF000709">
    <property type="entry name" value="6PFK_2-Ptase"/>
    <property type="match status" value="1"/>
</dbReference>
<dbReference type="InterPro" id="IPR003094">
    <property type="entry name" value="6Pfruct_kin"/>
</dbReference>
<dbReference type="GO" id="GO:0016791">
    <property type="term" value="F:phosphatase activity"/>
    <property type="evidence" value="ECO:0007669"/>
    <property type="project" value="TreeGrafter"/>
</dbReference>
<dbReference type="InterPro" id="IPR013078">
    <property type="entry name" value="His_Pase_superF_clade-1"/>
</dbReference>
<dbReference type="SUPFAM" id="SSF53254">
    <property type="entry name" value="Phosphoglycerate mutase-like"/>
    <property type="match status" value="1"/>
</dbReference>
<dbReference type="EMBL" id="JAROYP010000031">
    <property type="protein sequence ID" value="MDH5164433.1"/>
    <property type="molecule type" value="Genomic_DNA"/>
</dbReference>
<dbReference type="SMART" id="SM00855">
    <property type="entry name" value="PGAM"/>
    <property type="match status" value="1"/>
</dbReference>
<dbReference type="GO" id="GO:0006003">
    <property type="term" value="P:fructose 2,6-bisphosphate metabolic process"/>
    <property type="evidence" value="ECO:0007669"/>
    <property type="project" value="InterPro"/>
</dbReference>
<comment type="caution">
    <text evidence="5">The sequence shown here is derived from an EMBL/GenBank/DDBJ whole genome shotgun (WGS) entry which is preliminary data.</text>
</comment>
<sequence length="205" mass="23800">MLLKQIIYLLRHGETELNVNGRYQGELDSSLTSDGIEQVKNNAKLLKVLIDNPREWEFISSTLGRAQQSTDIICEVIGYDKSKVIMDNRLKEVSVGNWAGLTTKEIEKSWPELMKNTNNYNWYFNSPNGESYDSVVERVSEWLHSIWNKEKVIVMSHGLTGRIIRGVYQGLTKDQSLVLEVSQNTFFRLSDKQIERFCSDYDEFY</sequence>